<dbReference type="SMART" id="SM00382">
    <property type="entry name" value="AAA"/>
    <property type="match status" value="1"/>
</dbReference>
<dbReference type="PROSITE" id="PS00211">
    <property type="entry name" value="ABC_TRANSPORTER_1"/>
    <property type="match status" value="1"/>
</dbReference>
<dbReference type="GO" id="GO:0016887">
    <property type="term" value="F:ATP hydrolysis activity"/>
    <property type="evidence" value="ECO:0007669"/>
    <property type="project" value="InterPro"/>
</dbReference>
<reference evidence="5" key="1">
    <citation type="submission" date="2010-05" db="EMBL/GenBank/DDBJ databases">
        <authorList>
            <person name="Muzny D."/>
            <person name="Qin X."/>
            <person name="Buhay C."/>
            <person name="Dugan-Rocha S."/>
            <person name="Ding Y."/>
            <person name="Chen G."/>
            <person name="Hawes A."/>
            <person name="Holder M."/>
            <person name="Jhangiani S."/>
            <person name="Johnson A."/>
            <person name="Khan Z."/>
            <person name="Li Z."/>
            <person name="Liu W."/>
            <person name="Liu X."/>
            <person name="Perez L."/>
            <person name="Shen H."/>
            <person name="Wang Q."/>
            <person name="Watt J."/>
            <person name="Xi L."/>
            <person name="Xin Y."/>
            <person name="Zhou J."/>
            <person name="Deng J."/>
            <person name="Jiang H."/>
            <person name="Liu Y."/>
            <person name="Qu J."/>
            <person name="Song X.-Z."/>
            <person name="Zhang L."/>
            <person name="Villasana D."/>
            <person name="Johnson A."/>
            <person name="Liu J."/>
            <person name="Liyanage D."/>
            <person name="Lorensuhewa L."/>
            <person name="Robinson T."/>
            <person name="Song A."/>
            <person name="Song B.-B."/>
            <person name="Dinh H."/>
            <person name="Thornton R."/>
            <person name="Coyle M."/>
            <person name="Francisco L."/>
            <person name="Jackson L."/>
            <person name="Javaid M."/>
            <person name="Korchina V."/>
            <person name="Kovar C."/>
            <person name="Mata R."/>
            <person name="Mathew T."/>
            <person name="Ngo R."/>
            <person name="Nguyen L."/>
            <person name="Nguyen N."/>
            <person name="Okwuonu G."/>
            <person name="Ongeri F."/>
            <person name="Pham C."/>
            <person name="Simmons D."/>
            <person name="Wilczek-Boney K."/>
            <person name="Hale W."/>
            <person name="Jakkamsetti A."/>
            <person name="Pham P."/>
            <person name="Ruth R."/>
            <person name="San Lucas F."/>
            <person name="Warren J."/>
            <person name="Zhang J."/>
            <person name="Zhao Z."/>
            <person name="Zhou C."/>
            <person name="Zhu D."/>
            <person name="Lee S."/>
            <person name="Bess C."/>
            <person name="Blankenburg K."/>
            <person name="Forbes L."/>
            <person name="Fu Q."/>
            <person name="Gubbala S."/>
            <person name="Hirani K."/>
            <person name="Jayaseelan J.C."/>
            <person name="Lara F."/>
            <person name="Munidasa M."/>
            <person name="Palculict T."/>
            <person name="Patil S."/>
            <person name="Pu L.-L."/>
            <person name="Saada N."/>
            <person name="Tang L."/>
            <person name="Weissenberger G."/>
            <person name="Zhu Y."/>
            <person name="Hemphill L."/>
            <person name="Shang Y."/>
            <person name="Youmans B."/>
            <person name="Ayvaz T."/>
            <person name="Ross M."/>
            <person name="Santibanez J."/>
            <person name="Aqrawi P."/>
            <person name="Gross S."/>
            <person name="Joshi V."/>
            <person name="Fowler G."/>
            <person name="Nazareth L."/>
            <person name="Reid J."/>
            <person name="Worley K."/>
            <person name="Petrosino J."/>
            <person name="Highlander S."/>
            <person name="Gibbs R."/>
        </authorList>
    </citation>
    <scope>NUCLEOTIDE SEQUENCE [LARGE SCALE GENOMIC DNA]</scope>
    <source>
        <strain evidence="5">ATCC 53516</strain>
    </source>
</reference>
<evidence type="ECO:0000256" key="3">
    <source>
        <dbReference type="ARBA" id="ARBA00022840"/>
    </source>
</evidence>
<dbReference type="STRING" id="525282.HMPREF0391_10981"/>
<organism evidence="5">
    <name type="scientific">Finegoldia magna ATCC 53516</name>
    <dbReference type="NCBI Taxonomy" id="525282"/>
    <lineage>
        <taxon>Bacteria</taxon>
        <taxon>Bacillati</taxon>
        <taxon>Bacillota</taxon>
        <taxon>Tissierellia</taxon>
        <taxon>Tissierellales</taxon>
        <taxon>Peptoniphilaceae</taxon>
        <taxon>Finegoldia</taxon>
    </lineage>
</organism>
<dbReference type="EMBL" id="ACHM02000002">
    <property type="protein sequence ID" value="EFH93323.1"/>
    <property type="molecule type" value="Genomic_DNA"/>
</dbReference>
<evidence type="ECO:0000259" key="4">
    <source>
        <dbReference type="PROSITE" id="PS50893"/>
    </source>
</evidence>
<dbReference type="InterPro" id="IPR003593">
    <property type="entry name" value="AAA+_ATPase"/>
</dbReference>
<dbReference type="Pfam" id="PF00005">
    <property type="entry name" value="ABC_tran"/>
    <property type="match status" value="1"/>
</dbReference>
<sequence>MHFKSTPAFYYIDNKEELMIKLNNVKVQYKDKIAVDIKDEIVLEDAHKIGIIGSNGAGKSTLIKAILGLVNYSGSISSDIPKEKIAVHMQFNNYSETVKTKDIIQMITNKKIESDSNLMDLIKFFDFEKLLHKSFKKLSGGEKQKLTLILVMWQNSPVTIFDEVTTGLDFVSRQSLMEKIVEYYKDKSTTILVVSHYYQELEDICDKLLYLHEGKVLFYGKKREMFLKYCTSSVILTEKNNITESLIPKDIRLEAMENKIAAGFNDINTEKKLISTLVDNNQQFERLNDSIELTVLNALKKEGAK</sequence>
<dbReference type="InterPro" id="IPR027417">
    <property type="entry name" value="P-loop_NTPase"/>
</dbReference>
<keyword evidence="2" id="KW-0547">Nucleotide-binding</keyword>
<dbReference type="Gene3D" id="3.40.50.300">
    <property type="entry name" value="P-loop containing nucleotide triphosphate hydrolases"/>
    <property type="match status" value="1"/>
</dbReference>
<keyword evidence="1" id="KW-0813">Transport</keyword>
<protein>
    <submittedName>
        <fullName evidence="5">ABC transporter, ATP-binding protein</fullName>
    </submittedName>
</protein>
<dbReference type="InterPro" id="IPR003439">
    <property type="entry name" value="ABC_transporter-like_ATP-bd"/>
</dbReference>
<dbReference type="PROSITE" id="PS50893">
    <property type="entry name" value="ABC_TRANSPORTER_2"/>
    <property type="match status" value="1"/>
</dbReference>
<feature type="domain" description="ABC transporter" evidence="4">
    <location>
        <begin position="20"/>
        <end position="238"/>
    </location>
</feature>
<evidence type="ECO:0000313" key="5">
    <source>
        <dbReference type="EMBL" id="EFH93323.1"/>
    </source>
</evidence>
<name>D6S945_FINMA</name>
<dbReference type="Proteomes" id="UP000004063">
    <property type="component" value="Chromosome"/>
</dbReference>
<dbReference type="PANTHER" id="PTHR42939:SF1">
    <property type="entry name" value="ABC TRANSPORTER ATP-BINDING PROTEIN ALBC-RELATED"/>
    <property type="match status" value="1"/>
</dbReference>
<evidence type="ECO:0000256" key="1">
    <source>
        <dbReference type="ARBA" id="ARBA00022448"/>
    </source>
</evidence>
<dbReference type="HOGENOM" id="CLU_000604_1_2_9"/>
<dbReference type="InterPro" id="IPR017871">
    <property type="entry name" value="ABC_transporter-like_CS"/>
</dbReference>
<dbReference type="InterPro" id="IPR051782">
    <property type="entry name" value="ABC_Transporter_VariousFunc"/>
</dbReference>
<dbReference type="eggNOG" id="COG1131">
    <property type="taxonomic scope" value="Bacteria"/>
</dbReference>
<dbReference type="SUPFAM" id="SSF52540">
    <property type="entry name" value="P-loop containing nucleoside triphosphate hydrolases"/>
    <property type="match status" value="1"/>
</dbReference>
<dbReference type="AlphaFoldDB" id="D6S945"/>
<dbReference type="GO" id="GO:0005524">
    <property type="term" value="F:ATP binding"/>
    <property type="evidence" value="ECO:0007669"/>
    <property type="project" value="UniProtKB-KW"/>
</dbReference>
<evidence type="ECO:0000256" key="2">
    <source>
        <dbReference type="ARBA" id="ARBA00022741"/>
    </source>
</evidence>
<proteinExistence type="predicted"/>
<accession>D6S945</accession>
<comment type="caution">
    <text evidence="5">The sequence shown here is derived from an EMBL/GenBank/DDBJ whole genome shotgun (WGS) entry which is preliminary data.</text>
</comment>
<gene>
    <name evidence="5" type="ORF">HMPREF0391_10981</name>
</gene>
<keyword evidence="3 5" id="KW-0067">ATP-binding</keyword>
<dbReference type="PANTHER" id="PTHR42939">
    <property type="entry name" value="ABC TRANSPORTER ATP-BINDING PROTEIN ALBC-RELATED"/>
    <property type="match status" value="1"/>
</dbReference>